<reference evidence="1 2" key="8">
    <citation type="journal article" date="2010" name="J. Virol.">
        <title>Microarray analysis of Paramecium bursaria chlorella virus 1 transcription.</title>
        <authorList>
            <person name="Yanai-Balser G.M."/>
            <person name="Duncan G.A."/>
            <person name="Eudy J.D."/>
            <person name="Wang D."/>
            <person name="Li X."/>
            <person name="Agarkova I.V."/>
            <person name="Dunigan D.D."/>
            <person name="Van Etten J.L."/>
        </authorList>
    </citation>
    <scope>NUCLEOTIDE SEQUENCE [LARGE SCALE GENOMIC DNA]</scope>
</reference>
<organism evidence="1 2">
    <name type="scientific">Paramecium bursaria Chlorella virus 1</name>
    <name type="common">PBCV-1</name>
    <dbReference type="NCBI Taxonomy" id="10506"/>
    <lineage>
        <taxon>Viruses</taxon>
        <taxon>Varidnaviria</taxon>
        <taxon>Bamfordvirae</taxon>
        <taxon>Nucleocytoviricota</taxon>
        <taxon>Megaviricetes</taxon>
        <taxon>Algavirales</taxon>
        <taxon>Phycodnaviridae</taxon>
        <taxon>Chlorovirus</taxon>
        <taxon>Chlorovirus vanettense</taxon>
    </lineage>
</organism>
<dbReference type="KEGG" id="vg:918210"/>
<accession>O41134</accession>
<dbReference type="Proteomes" id="UP000000862">
    <property type="component" value="Segment"/>
</dbReference>
<organismHost>
    <name type="scientific">Chlorella</name>
    <dbReference type="NCBI Taxonomy" id="3071"/>
</organismHost>
<reference evidence="1 2" key="2">
    <citation type="journal article" date="1995" name="Virology">
        <title>Analysis of 43 kb of the Chlorella virus PBCV-1 330-kb genome: map positions 45 to 88.</title>
        <authorList>
            <person name="Li Y."/>
            <person name="Lu Z."/>
            <person name="Burbank D.E."/>
            <person name="Kutish G.F."/>
            <person name="Rock D.L."/>
            <person name="Van Etten J.L."/>
        </authorList>
    </citation>
    <scope>NUCLEOTIDE SEQUENCE [LARGE SCALE GENOMIC DNA]</scope>
</reference>
<evidence type="ECO:0000313" key="2">
    <source>
        <dbReference type="Proteomes" id="UP000000862"/>
    </source>
</evidence>
<keyword evidence="2" id="KW-1185">Reference proteome</keyword>
<reference evidence="1 2" key="6">
    <citation type="journal article" date="1999" name="Virology">
        <title>Chlorella virus PBCV-1 encodes a functional homospermidine synthase.</title>
        <authorList>
            <person name="Kaiser A."/>
            <person name="Vollmert M."/>
            <person name="Tholl D."/>
            <person name="Graves M.V."/>
            <person name="Gurnon J.R."/>
            <person name="Xing W."/>
            <person name="Lisec A.D."/>
            <person name="Nickerson K.W."/>
            <person name="Van Etten J.L."/>
        </authorList>
    </citation>
    <scope>NUCLEOTIDE SEQUENCE [LARGE SCALE GENOMIC DNA]</scope>
</reference>
<reference evidence="1 2" key="3">
    <citation type="journal article" date="1996" name="Virology">
        <title>Analysis of 94 kb of the chlorella virus PBCV-1 330-kb genome: map positions 88 to 182.</title>
        <authorList>
            <person name="Lu Z."/>
            <person name="Li Y."/>
            <person name="Que Q."/>
            <person name="Kutish G.F."/>
            <person name="Rock D.L."/>
            <person name="Van Etten J.L."/>
        </authorList>
    </citation>
    <scope>NUCLEOTIDE SEQUENCE [LARGE SCALE GENOMIC DNA]</scope>
</reference>
<protein>
    <submittedName>
        <fullName evidence="1">Uncharacterized protein</fullName>
    </submittedName>
</protein>
<dbReference type="GeneID" id="918210"/>
<gene>
    <name evidence="1" type="primary">a652R</name>
</gene>
<dbReference type="EMBL" id="JF411744">
    <property type="protein sequence ID" value="AAC97037.1"/>
    <property type="molecule type" value="Genomic_DNA"/>
</dbReference>
<name>O41134_PBCV1</name>
<dbReference type="RefSeq" id="NP_049008.1">
    <property type="nucleotide sequence ID" value="NC_000852.5"/>
</dbReference>
<reference evidence="1 2" key="7">
    <citation type="journal article" date="2000" name="Virology">
        <title>Characterization of a beta-1,3-glucanase encoded by chlorella virus PBCV-1.</title>
        <authorList>
            <person name="Sun L."/>
            <person name="Gurnon J.R."/>
            <person name="Adams B.J."/>
            <person name="Graves M.V."/>
            <person name="Van Etten J.L."/>
        </authorList>
    </citation>
    <scope>NUCLEOTIDE SEQUENCE [LARGE SCALE GENOMIC DNA]</scope>
</reference>
<dbReference type="PIR" id="T18154">
    <property type="entry name" value="T18154"/>
</dbReference>
<sequence>MCHPDMRSANFLLVVFGKHPSSQRFTNFLFRCFITCLSIPITNFSSMSFTHPLFCDFAPPTIRTTFRQIVSSGCQ</sequence>
<reference evidence="1 2" key="5">
    <citation type="journal article" date="1997" name="Virology">
        <title>Analysis of 74 kb of DNA located at the right end of the 330-kb chlorella virus PBCV-1 genome.</title>
        <authorList>
            <person name="Li Y."/>
            <person name="Lu Z."/>
            <person name="Sun L."/>
            <person name="Ropp S."/>
            <person name="Kutish G.F."/>
            <person name="Rock D.L."/>
            <person name="Van Etten J.L."/>
        </authorList>
    </citation>
    <scope>NUCLEOTIDE SEQUENCE [LARGE SCALE GENOMIC DNA]</scope>
</reference>
<evidence type="ECO:0000313" key="1">
    <source>
        <dbReference type="EMBL" id="AAC97037.1"/>
    </source>
</evidence>
<reference evidence="1 2" key="1">
    <citation type="journal article" date="1995" name="Virology">
        <title>Analysis of 45 kb of DNA located at the left end of the chlorella virus PBCV-1 genome.</title>
        <authorList>
            <person name="Lu Z."/>
            <person name="Li Y."/>
            <person name="Zhang Y."/>
            <person name="Kutish G.F."/>
            <person name="Rock D.L."/>
            <person name="Van Etten J.L."/>
        </authorList>
    </citation>
    <scope>NUCLEOTIDE SEQUENCE [LARGE SCALE GENOMIC DNA]</scope>
</reference>
<proteinExistence type="predicted"/>
<reference evidence="1 2" key="4">
    <citation type="journal article" date="1996" name="Virology">
        <title>Analysis of 76 kb of the chlorella virus PBCV-1 330-kb genome: map positions 182 to 258.</title>
        <authorList>
            <person name="Kutish G.F."/>
            <person name="Li Y."/>
            <person name="Lu Z."/>
            <person name="Furuta M."/>
            <person name="Rock D.L."/>
            <person name="Van Etten J.L."/>
        </authorList>
    </citation>
    <scope>NUCLEOTIDE SEQUENCE [LARGE SCALE GENOMIC DNA]</scope>
</reference>